<organism evidence="8 9">
    <name type="scientific">Variovorax beijingensis</name>
    <dbReference type="NCBI Taxonomy" id="2496117"/>
    <lineage>
        <taxon>Bacteria</taxon>
        <taxon>Pseudomonadati</taxon>
        <taxon>Pseudomonadota</taxon>
        <taxon>Betaproteobacteria</taxon>
        <taxon>Burkholderiales</taxon>
        <taxon>Comamonadaceae</taxon>
        <taxon>Variovorax</taxon>
    </lineage>
</organism>
<dbReference type="Gene3D" id="1.10.1740.10">
    <property type="match status" value="1"/>
</dbReference>
<dbReference type="InterPro" id="IPR014284">
    <property type="entry name" value="RNA_pol_sigma-70_dom"/>
</dbReference>
<evidence type="ECO:0000256" key="4">
    <source>
        <dbReference type="ARBA" id="ARBA00023163"/>
    </source>
</evidence>
<dbReference type="InterPro" id="IPR039425">
    <property type="entry name" value="RNA_pol_sigma-70-like"/>
</dbReference>
<feature type="domain" description="PhyR sigma2" evidence="7">
    <location>
        <begin position="8"/>
        <end position="62"/>
    </location>
</feature>
<keyword evidence="3" id="KW-0731">Sigma factor</keyword>
<feature type="region of interest" description="Disordered" evidence="5">
    <location>
        <begin position="161"/>
        <end position="184"/>
    </location>
</feature>
<accession>A0ABX9ZZV4</accession>
<dbReference type="CDD" id="cd06171">
    <property type="entry name" value="Sigma70_r4"/>
    <property type="match status" value="1"/>
</dbReference>
<dbReference type="Pfam" id="PF22029">
    <property type="entry name" value="PhyR_sigma2"/>
    <property type="match status" value="1"/>
</dbReference>
<dbReference type="InterPro" id="IPR036388">
    <property type="entry name" value="WH-like_DNA-bd_sf"/>
</dbReference>
<evidence type="ECO:0000313" key="8">
    <source>
        <dbReference type="EMBL" id="RSZ29865.1"/>
    </source>
</evidence>
<dbReference type="NCBIfam" id="TIGR02937">
    <property type="entry name" value="sigma70-ECF"/>
    <property type="match status" value="1"/>
</dbReference>
<feature type="domain" description="RNA polymerase sigma factor 70 region 4 type 2" evidence="6">
    <location>
        <begin position="102"/>
        <end position="153"/>
    </location>
</feature>
<evidence type="ECO:0000256" key="5">
    <source>
        <dbReference type="SAM" id="MobiDB-lite"/>
    </source>
</evidence>
<dbReference type="EMBL" id="RXFQ01000022">
    <property type="protein sequence ID" value="RSZ29865.1"/>
    <property type="molecule type" value="Genomic_DNA"/>
</dbReference>
<comment type="similarity">
    <text evidence="1">Belongs to the sigma-70 factor family. ECF subfamily.</text>
</comment>
<evidence type="ECO:0000259" key="7">
    <source>
        <dbReference type="Pfam" id="PF22029"/>
    </source>
</evidence>
<evidence type="ECO:0000256" key="1">
    <source>
        <dbReference type="ARBA" id="ARBA00010641"/>
    </source>
</evidence>
<dbReference type="PANTHER" id="PTHR43133">
    <property type="entry name" value="RNA POLYMERASE ECF-TYPE SIGMA FACTO"/>
    <property type="match status" value="1"/>
</dbReference>
<keyword evidence="9" id="KW-1185">Reference proteome</keyword>
<dbReference type="Pfam" id="PF08281">
    <property type="entry name" value="Sigma70_r4_2"/>
    <property type="match status" value="1"/>
</dbReference>
<dbReference type="InterPro" id="IPR013325">
    <property type="entry name" value="RNA_pol_sigma_r2"/>
</dbReference>
<dbReference type="InterPro" id="IPR013249">
    <property type="entry name" value="RNA_pol_sigma70_r4_t2"/>
</dbReference>
<dbReference type="InterPro" id="IPR053866">
    <property type="entry name" value="PhyR_sigma2"/>
</dbReference>
<keyword evidence="2" id="KW-0805">Transcription regulation</keyword>
<gene>
    <name evidence="8" type="ORF">EJO66_27680</name>
</gene>
<evidence type="ECO:0000313" key="9">
    <source>
        <dbReference type="Proteomes" id="UP000271137"/>
    </source>
</evidence>
<dbReference type="Proteomes" id="UP000271137">
    <property type="component" value="Unassembled WGS sequence"/>
</dbReference>
<keyword evidence="4" id="KW-0804">Transcription</keyword>
<comment type="caution">
    <text evidence="8">The sequence shown here is derived from an EMBL/GenBank/DDBJ whole genome shotgun (WGS) entry which is preliminary data.</text>
</comment>
<name>A0ABX9ZZV4_9BURK</name>
<reference evidence="8 9" key="1">
    <citation type="submission" date="2018-12" db="EMBL/GenBank/DDBJ databases">
        <title>The genome sequences of strain 502.</title>
        <authorList>
            <person name="Gao J."/>
            <person name="Sun J."/>
        </authorList>
    </citation>
    <scope>NUCLEOTIDE SEQUENCE [LARGE SCALE GENOMIC DNA]</scope>
    <source>
        <strain evidence="8 9">502</strain>
    </source>
</reference>
<evidence type="ECO:0000259" key="6">
    <source>
        <dbReference type="Pfam" id="PF08281"/>
    </source>
</evidence>
<dbReference type="PANTHER" id="PTHR43133:SF25">
    <property type="entry name" value="RNA POLYMERASE SIGMA FACTOR RFAY-RELATED"/>
    <property type="match status" value="1"/>
</dbReference>
<evidence type="ECO:0000256" key="3">
    <source>
        <dbReference type="ARBA" id="ARBA00023082"/>
    </source>
</evidence>
<dbReference type="RefSeq" id="WP_125966682.1">
    <property type="nucleotide sequence ID" value="NZ_RXFQ01000022.1"/>
</dbReference>
<feature type="compositionally biased region" description="Low complexity" evidence="5">
    <location>
        <begin position="162"/>
        <end position="171"/>
    </location>
</feature>
<dbReference type="Gene3D" id="1.10.10.10">
    <property type="entry name" value="Winged helix-like DNA-binding domain superfamily/Winged helix DNA-binding domain"/>
    <property type="match status" value="1"/>
</dbReference>
<proteinExistence type="inferred from homology"/>
<evidence type="ECO:0000256" key="2">
    <source>
        <dbReference type="ARBA" id="ARBA00023015"/>
    </source>
</evidence>
<dbReference type="InterPro" id="IPR013324">
    <property type="entry name" value="RNA_pol_sigma_r3/r4-like"/>
</dbReference>
<sequence length="184" mass="21127">MNDLILLVEPMIPALRRYARALLHERESADELVQDCLERVISRWSQRREADDTRQWVFAILHNLAMNRLRQQTRRGLHLAVEDIDEAELSIPAHQEHRVTHRELMRALDLLPDDQRAVLLLVAVEDLSYAEAAKTLDIPVGTVMSRLARARQRVHRMLDGVDPMPAAASPDTDPPAPPHLRRLK</sequence>
<dbReference type="SUPFAM" id="SSF88946">
    <property type="entry name" value="Sigma2 domain of RNA polymerase sigma factors"/>
    <property type="match status" value="1"/>
</dbReference>
<protein>
    <submittedName>
        <fullName evidence="8">Sigma-70 family RNA polymerase sigma factor</fullName>
    </submittedName>
</protein>
<dbReference type="SUPFAM" id="SSF88659">
    <property type="entry name" value="Sigma3 and sigma4 domains of RNA polymerase sigma factors"/>
    <property type="match status" value="1"/>
</dbReference>